<dbReference type="InterPro" id="IPR019529">
    <property type="entry name" value="Syntaxin-18_N"/>
</dbReference>
<dbReference type="EMBL" id="MU251573">
    <property type="protein sequence ID" value="KAG9231939.1"/>
    <property type="molecule type" value="Genomic_DNA"/>
</dbReference>
<dbReference type="GO" id="GO:0006890">
    <property type="term" value="P:retrograde vesicle-mediated transport, Golgi to endoplasmic reticulum"/>
    <property type="evidence" value="ECO:0007669"/>
    <property type="project" value="TreeGrafter"/>
</dbReference>
<keyword evidence="7" id="KW-0175">Coiled coil</keyword>
<evidence type="ECO:0000256" key="8">
    <source>
        <dbReference type="ARBA" id="ARBA00023136"/>
    </source>
</evidence>
<dbReference type="OrthoDB" id="342981at2759"/>
<reference evidence="10" key="1">
    <citation type="journal article" date="2021" name="IMA Fungus">
        <title>Genomic characterization of three marine fungi, including Emericellopsis atlantica sp. nov. with signatures of a generalist lifestyle and marine biomass degradation.</title>
        <authorList>
            <person name="Hagestad O.C."/>
            <person name="Hou L."/>
            <person name="Andersen J.H."/>
            <person name="Hansen E.H."/>
            <person name="Altermark B."/>
            <person name="Li C."/>
            <person name="Kuhnert E."/>
            <person name="Cox R.J."/>
            <person name="Crous P.W."/>
            <person name="Spatafora J.W."/>
            <person name="Lail K."/>
            <person name="Amirebrahimi M."/>
            <person name="Lipzen A."/>
            <person name="Pangilinan J."/>
            <person name="Andreopoulos W."/>
            <person name="Hayes R.D."/>
            <person name="Ng V."/>
            <person name="Grigoriev I.V."/>
            <person name="Jackson S.A."/>
            <person name="Sutton T.D.S."/>
            <person name="Dobson A.D.W."/>
            <person name="Rama T."/>
        </authorList>
    </citation>
    <scope>NUCLEOTIDE SEQUENCE</scope>
    <source>
        <strain evidence="10">TRa018bII</strain>
    </source>
</reference>
<organism evidence="10 11">
    <name type="scientific">Amylocarpus encephaloides</name>
    <dbReference type="NCBI Taxonomy" id="45428"/>
    <lineage>
        <taxon>Eukaryota</taxon>
        <taxon>Fungi</taxon>
        <taxon>Dikarya</taxon>
        <taxon>Ascomycota</taxon>
        <taxon>Pezizomycotina</taxon>
        <taxon>Leotiomycetes</taxon>
        <taxon>Helotiales</taxon>
        <taxon>Helotiales incertae sedis</taxon>
        <taxon>Amylocarpus</taxon>
    </lineage>
</organism>
<evidence type="ECO:0000256" key="5">
    <source>
        <dbReference type="ARBA" id="ARBA00022927"/>
    </source>
</evidence>
<evidence type="ECO:0000313" key="10">
    <source>
        <dbReference type="EMBL" id="KAG9231939.1"/>
    </source>
</evidence>
<keyword evidence="3" id="KW-0813">Transport</keyword>
<evidence type="ECO:0000259" key="9">
    <source>
        <dbReference type="PROSITE" id="PS50192"/>
    </source>
</evidence>
<dbReference type="SUPFAM" id="SSF58038">
    <property type="entry name" value="SNARE fusion complex"/>
    <property type="match status" value="1"/>
</dbReference>
<dbReference type="PANTHER" id="PTHR15959:SF0">
    <property type="entry name" value="SYNTAXIN-18"/>
    <property type="match status" value="1"/>
</dbReference>
<dbReference type="Pfam" id="PF10496">
    <property type="entry name" value="Syntaxin-18_N"/>
    <property type="match status" value="1"/>
</dbReference>
<dbReference type="PROSITE" id="PS50192">
    <property type="entry name" value="T_SNARE"/>
    <property type="match status" value="1"/>
</dbReference>
<dbReference type="Gene3D" id="1.20.5.110">
    <property type="match status" value="1"/>
</dbReference>
<keyword evidence="6" id="KW-1133">Transmembrane helix</keyword>
<feature type="domain" description="T-SNARE coiled-coil homology" evidence="9">
    <location>
        <begin position="257"/>
        <end position="319"/>
    </location>
</feature>
<dbReference type="PANTHER" id="PTHR15959">
    <property type="entry name" value="SYNTAXIN-18"/>
    <property type="match status" value="1"/>
</dbReference>
<evidence type="ECO:0000256" key="4">
    <source>
        <dbReference type="ARBA" id="ARBA00022692"/>
    </source>
</evidence>
<evidence type="ECO:0000256" key="2">
    <source>
        <dbReference type="ARBA" id="ARBA00009063"/>
    </source>
</evidence>
<dbReference type="InterPro" id="IPR000727">
    <property type="entry name" value="T_SNARE_dom"/>
</dbReference>
<dbReference type="GO" id="GO:0015031">
    <property type="term" value="P:protein transport"/>
    <property type="evidence" value="ECO:0007669"/>
    <property type="project" value="UniProtKB-KW"/>
</dbReference>
<keyword evidence="8" id="KW-0472">Membrane</keyword>
<dbReference type="GO" id="GO:0005783">
    <property type="term" value="C:endoplasmic reticulum"/>
    <property type="evidence" value="ECO:0007669"/>
    <property type="project" value="TreeGrafter"/>
</dbReference>
<evidence type="ECO:0000256" key="7">
    <source>
        <dbReference type="ARBA" id="ARBA00023054"/>
    </source>
</evidence>
<dbReference type="FunFam" id="1.20.5.110:FF:000069">
    <property type="entry name" value="Related to syntaxin 18"/>
    <property type="match status" value="1"/>
</dbReference>
<comment type="similarity">
    <text evidence="2">Belongs to the syntaxin family.</text>
</comment>
<keyword evidence="4" id="KW-0812">Transmembrane</keyword>
<sequence>MTDLTPLLNELLKSHNARPTAKPELTRQSIDEFLKEAYRINSHIASLNVYLKKIRQSYLSTSQPPRRTTVSTKDRQKYLTEAQKEEIDAETKQLLRQLNAGIRNLADAEQIRQNTGLTVMRKKYARLGLGSLGKWATGGAGQTKSSEQTLEEARANAISGHRESVLWYLRQNLQQCGSLQASMMEKRILREVEKSKSLLANSEMTLPDFGISSNAPIPGSQYKGNMPTHVEAEPLRPEEQFSEEQIQMFEKQNQDMLKHYESQLDQVRTAEKSLVEISELQTQLVNNLSVQSEHIDQLVQDSDLTTENVGSGNQQLKKATERKSTAKYVFYASCGLSLFLVVWDLVI</sequence>
<evidence type="ECO:0000313" key="11">
    <source>
        <dbReference type="Proteomes" id="UP000824998"/>
    </source>
</evidence>
<gene>
    <name evidence="10" type="ORF">BJ875DRAFT_100641</name>
</gene>
<name>A0A9P7YE06_9HELO</name>
<keyword evidence="11" id="KW-1185">Reference proteome</keyword>
<proteinExistence type="inferred from homology"/>
<keyword evidence="5" id="KW-0653">Protein transport</keyword>
<protein>
    <submittedName>
        <fullName evidence="10">Snare protein syntaxin-like protein 18/UFE1</fullName>
    </submittedName>
</protein>
<dbReference type="Proteomes" id="UP000824998">
    <property type="component" value="Unassembled WGS sequence"/>
</dbReference>
<evidence type="ECO:0000256" key="1">
    <source>
        <dbReference type="ARBA" id="ARBA00004211"/>
    </source>
</evidence>
<comment type="subcellular location">
    <subcellularLocation>
        <location evidence="1">Membrane</location>
        <topology evidence="1">Single-pass type IV membrane protein</topology>
    </subcellularLocation>
</comment>
<evidence type="ECO:0000256" key="3">
    <source>
        <dbReference type="ARBA" id="ARBA00022448"/>
    </source>
</evidence>
<dbReference type="AlphaFoldDB" id="A0A9P7YE06"/>
<evidence type="ECO:0000256" key="6">
    <source>
        <dbReference type="ARBA" id="ARBA00022989"/>
    </source>
</evidence>
<accession>A0A9P7YE06</accession>
<comment type="caution">
    <text evidence="10">The sequence shown here is derived from an EMBL/GenBank/DDBJ whole genome shotgun (WGS) entry which is preliminary data.</text>
</comment>
<dbReference type="GO" id="GO:0031201">
    <property type="term" value="C:SNARE complex"/>
    <property type="evidence" value="ECO:0007669"/>
    <property type="project" value="TreeGrafter"/>
</dbReference>